<dbReference type="EMBL" id="CP007389">
    <property type="protein sequence ID" value="APT73206.1"/>
    <property type="molecule type" value="Genomic_DNA"/>
</dbReference>
<dbReference type="Gene3D" id="2.60.40.10">
    <property type="entry name" value="Immunoglobulins"/>
    <property type="match status" value="1"/>
</dbReference>
<dbReference type="InterPro" id="IPR013783">
    <property type="entry name" value="Ig-like_fold"/>
</dbReference>
<accession>A0ABN4UWC5</accession>
<sequence length="714" mass="82903">MENKKELFIYLGFLVLILISIVLVVKLTQVEEPEISLLPPKIDSRNVVLKWNIKYKRDITFLSEVFLNDKKVYEGIDQEYKLLLKPGTYFWKVGLRFGNDYLETSQSSFTILNDIPKILNAKNVVDGQNVIFSWNVEDEDKTRCILYLSDGESEKTIDVENNTYEMLLSYGNYFWKVICEDEYGAKAESKLMEFKVIPKKVNFEIVEDKKGYLVRYENLDGAEYFLEIDNREIKLPPREYRLKIIPNVEHKLRLKVVFQTGDIIYSDYKIIYKKNNPPKLNVISPQNKLKGVVNSIVFKWEIEDEDRVLSTIYLGTSPQKLVPVVENYKATVYEVRNLKPNSKYYWKIKVNDGVNSVETPIYEFSTSPAIKILNVIGSKFDDYVYGYEYIDGEYIFGREGEKYFVLKDGIKFYIDDMPVDVKKKDGLTFLLSNSKDNIVLYALKGDVILWKKAYGGKFKDRAKKLLVENDGILVFGDTWSNDFLDIYGWSDIFLMKLDTNGNVIWKRNFGGRFLDEAVSISKYKDGYVILGNTFEKNKDLLVMYVDFSGKLKWVKFFGESDNELAKKILVKNDKIYVLSNVYFDKRRKITNDLNVYVLILNERGEKIEDYILGGSGDDICNDILIDGENIYLFGKTLSKDGDFVSYNNQKGYVDFFVSNLDNWAFVGGGYDFDEIKRAIKIGDKIRFVGETRSVNGLFEKHFGGLDIFIGELER</sequence>
<feature type="transmembrane region" description="Helical" evidence="1">
    <location>
        <begin position="7"/>
        <end position="25"/>
    </location>
</feature>
<reference evidence="2 3" key="1">
    <citation type="submission" date="2014-02" db="EMBL/GenBank/DDBJ databases">
        <title>Diversity of Thermotogales isolates from hydrothermal vents.</title>
        <authorList>
            <person name="Haverkamp T.H.A."/>
            <person name="Lossouarn J."/>
            <person name="Geslin C."/>
            <person name="Nesbo C.L."/>
        </authorList>
    </citation>
    <scope>NUCLEOTIDE SEQUENCE [LARGE SCALE GENOMIC DNA]</scope>
    <source>
        <strain evidence="2 3">431</strain>
    </source>
</reference>
<evidence type="ECO:0000313" key="2">
    <source>
        <dbReference type="EMBL" id="APT73206.1"/>
    </source>
</evidence>
<dbReference type="PANTHER" id="PTHR42754">
    <property type="entry name" value="ENDOGLUCANASE"/>
    <property type="match status" value="1"/>
</dbReference>
<dbReference type="Proteomes" id="UP000185490">
    <property type="component" value="Chromosome"/>
</dbReference>
<evidence type="ECO:0008006" key="4">
    <source>
        <dbReference type="Google" id="ProtNLM"/>
    </source>
</evidence>
<name>A0ABN4UWC5_9BACT</name>
<dbReference type="PANTHER" id="PTHR42754:SF1">
    <property type="entry name" value="LIPOPROTEIN"/>
    <property type="match status" value="1"/>
</dbReference>
<evidence type="ECO:0000313" key="3">
    <source>
        <dbReference type="Proteomes" id="UP000185490"/>
    </source>
</evidence>
<keyword evidence="1" id="KW-0812">Transmembrane</keyword>
<keyword evidence="1" id="KW-0472">Membrane</keyword>
<keyword evidence="1" id="KW-1133">Transmembrane helix</keyword>
<organism evidence="2 3">
    <name type="scientific">Thermosipho melanesiensis</name>
    <dbReference type="NCBI Taxonomy" id="46541"/>
    <lineage>
        <taxon>Bacteria</taxon>
        <taxon>Thermotogati</taxon>
        <taxon>Thermotogota</taxon>
        <taxon>Thermotogae</taxon>
        <taxon>Thermotogales</taxon>
        <taxon>Fervidobacteriaceae</taxon>
        <taxon>Thermosipho</taxon>
    </lineage>
</organism>
<evidence type="ECO:0000256" key="1">
    <source>
        <dbReference type="SAM" id="Phobius"/>
    </source>
</evidence>
<keyword evidence="3" id="KW-1185">Reference proteome</keyword>
<proteinExistence type="predicted"/>
<gene>
    <name evidence="2" type="ORF">BW47_00705</name>
</gene>
<dbReference type="RefSeq" id="WP_012056363.1">
    <property type="nucleotide sequence ID" value="NZ_CP007389.1"/>
</dbReference>
<protein>
    <recommendedName>
        <fullName evidence="4">Fibronectin, type III domain protein</fullName>
    </recommendedName>
</protein>